<protein>
    <submittedName>
        <fullName evidence="1">Uncharacterized protein</fullName>
    </submittedName>
</protein>
<evidence type="ECO:0000313" key="1">
    <source>
        <dbReference type="EMBL" id="SMC28504.1"/>
    </source>
</evidence>
<sequence>TKIHRTSVVEAVKYYGVSPLATSASFGDLSVRVNDYKAPLVPATQAESAMLDLQAGGFRSVTLSGGARSVSISQVSYTSSYAIEDTNRQYNYVFQLIPKPAPGTLEISYRSRDKWHTIYDEAGDGSLTGDGSGNVNYDTGSVNVTVQDLPDINTAIMLGWGTDTLYQVGDQADVDLPSYSYTVAKPPIQPGSITITYNADGAQRTIMDSTTPGELSGDGSGFVDYGAGQVVFTPSYLPDPAETPQITYSGVVTPAQEVFSNVPAPNEEATITLTDQPEAEGVRIKYTVAAATDNQSTPGFKVVCQGVVVPSGAGPVRMPNGSMLEVVALSSGAFRLGLTSAPDGSLPFGSIDFANKTITLPTEINYYAQHSVYEVKCRSQWNGLDGFTTTCGEEFDHYEWDSTTSHSYAGGGTVTINVDYRPVGMSYSQQTEAMPAENLLVRLAPSTNAAVVPGSVQFSLAGHTFVDNEGEIHMDPDPGTGVGTVVGSIDYSSGDATLSAWVGGSFSFSLDSLLLEITPRLDSALSFRTVAAPVRPASFTIAVTAADGELLTGTANLDGDIEGAGMEGSIEVQTGVVSVRFGEYRVASELTDEEKQGWFRQEDVLPDGTVWVPRLVVPNTARYNVVVYVYMPLSADILGLDPVRLPQDGRVPIFRTGDVVVIHHTQTTTISTPTNGQVIDTGRVRLSYAKLYDANGDPVPTDRYTVDLDAGTVTLTDVSGLTAPLTLEDRIEDMALVSDLQINGTLTLTRPLSHDYPTGSYVSSAYIVGDMFARVTNIFDQATWTGEWSDDRIGSEAGGTYNDTLYPLEVTNKGTIQERWAIIFTSSTAFKLVGEFSGQIALGDINTDFAPMNPETQVPYFTIRADGWGSGWSTGNVLRFNTIAANHPVWVARTVLQGEAQSGSDQFRIQIRGDVNTP</sequence>
<gene>
    <name evidence="1" type="ORF">SAMN02746041_03270</name>
</gene>
<name>A0A1W1XXD4_9BACT</name>
<keyword evidence="2" id="KW-1185">Reference proteome</keyword>
<proteinExistence type="predicted"/>
<organism evidence="1 2">
    <name type="scientific">Desulfacinum hydrothermale DSM 13146</name>
    <dbReference type="NCBI Taxonomy" id="1121390"/>
    <lineage>
        <taxon>Bacteria</taxon>
        <taxon>Pseudomonadati</taxon>
        <taxon>Thermodesulfobacteriota</taxon>
        <taxon>Syntrophobacteria</taxon>
        <taxon>Syntrophobacterales</taxon>
        <taxon>Syntrophobacteraceae</taxon>
        <taxon>Desulfacinum</taxon>
    </lineage>
</organism>
<evidence type="ECO:0000313" key="2">
    <source>
        <dbReference type="Proteomes" id="UP000192783"/>
    </source>
</evidence>
<dbReference type="EMBL" id="FWXF01000037">
    <property type="protein sequence ID" value="SMC28504.1"/>
    <property type="molecule type" value="Genomic_DNA"/>
</dbReference>
<dbReference type="RefSeq" id="WP_170920688.1">
    <property type="nucleotide sequence ID" value="NZ_FWXF01000037.1"/>
</dbReference>
<dbReference type="STRING" id="1121390.SAMN02746041_03270"/>
<dbReference type="AlphaFoldDB" id="A0A1W1XXD4"/>
<feature type="non-terminal residue" evidence="1">
    <location>
        <position position="1"/>
    </location>
</feature>
<reference evidence="1 2" key="1">
    <citation type="submission" date="2017-04" db="EMBL/GenBank/DDBJ databases">
        <authorList>
            <person name="Afonso C.L."/>
            <person name="Miller P.J."/>
            <person name="Scott M.A."/>
            <person name="Spackman E."/>
            <person name="Goraichik I."/>
            <person name="Dimitrov K.M."/>
            <person name="Suarez D.L."/>
            <person name="Swayne D.E."/>
        </authorList>
    </citation>
    <scope>NUCLEOTIDE SEQUENCE [LARGE SCALE GENOMIC DNA]</scope>
    <source>
        <strain evidence="1 2">DSM 13146</strain>
    </source>
</reference>
<accession>A0A1W1XXD4</accession>
<dbReference type="Proteomes" id="UP000192783">
    <property type="component" value="Unassembled WGS sequence"/>
</dbReference>